<dbReference type="KEGG" id="gtt:GUITHDRAFT_139235"/>
<protein>
    <submittedName>
        <fullName evidence="5 6">Uncharacterized protein</fullName>
    </submittedName>
</protein>
<evidence type="ECO:0000256" key="4">
    <source>
        <dbReference type="SAM" id="MobiDB-lite"/>
    </source>
</evidence>
<sequence>MPVGDFAIDVRSSRSRPPSRSFSVLDGNSGAGQSGKGRGNGKKLAHVEDGTPLGYGSSYEAYVSYKKDRWCTHTCLCLHHAAASNQVDLVEAAARGLLPYSRLHGLTEADDAGRTPAMVAAWRGSVEALRFLVEDGTDLCARDKRGRTVFHWAALSPRAYQVLSLLCGRNADPKVKDALGDTCLHAVIKFGDVKSAELLCRHYPQLCVIKNQLGQLPQDMCQHKPDMRVVVSVDQGKRYVQIEQERLCQLAEQLDKHLKEKRDLRDDWAAFADLHEASSSTSLLTSLEEVRSSSFKNTEENGEQSPGSDSMPYKTLFQTEA</sequence>
<dbReference type="SUPFAM" id="SSF48403">
    <property type="entry name" value="Ankyrin repeat"/>
    <property type="match status" value="1"/>
</dbReference>
<dbReference type="Pfam" id="PF12796">
    <property type="entry name" value="Ank_2"/>
    <property type="match status" value="1"/>
</dbReference>
<dbReference type="Proteomes" id="UP000011087">
    <property type="component" value="Unassembled WGS sequence"/>
</dbReference>
<dbReference type="InterPro" id="IPR050889">
    <property type="entry name" value="Dendritic_Spine_Reg/Scaffold"/>
</dbReference>
<dbReference type="HOGENOM" id="CLU_867252_0_0_1"/>
<proteinExistence type="predicted"/>
<dbReference type="PANTHER" id="PTHR24166:SF48">
    <property type="entry name" value="PROTEIN VAPYRIN"/>
    <property type="match status" value="1"/>
</dbReference>
<keyword evidence="1" id="KW-0677">Repeat</keyword>
<feature type="compositionally biased region" description="Gly residues" evidence="4">
    <location>
        <begin position="29"/>
        <end position="38"/>
    </location>
</feature>
<feature type="region of interest" description="Disordered" evidence="4">
    <location>
        <begin position="283"/>
        <end position="321"/>
    </location>
</feature>
<reference evidence="7" key="2">
    <citation type="submission" date="2012-11" db="EMBL/GenBank/DDBJ databases">
        <authorList>
            <person name="Kuo A."/>
            <person name="Curtis B.A."/>
            <person name="Tanifuji G."/>
            <person name="Burki F."/>
            <person name="Gruber A."/>
            <person name="Irimia M."/>
            <person name="Maruyama S."/>
            <person name="Arias M.C."/>
            <person name="Ball S.G."/>
            <person name="Gile G.H."/>
            <person name="Hirakawa Y."/>
            <person name="Hopkins J.F."/>
            <person name="Rensing S.A."/>
            <person name="Schmutz J."/>
            <person name="Symeonidi A."/>
            <person name="Elias M."/>
            <person name="Eveleigh R.J."/>
            <person name="Herman E.K."/>
            <person name="Klute M.J."/>
            <person name="Nakayama T."/>
            <person name="Obornik M."/>
            <person name="Reyes-Prieto A."/>
            <person name="Armbrust E.V."/>
            <person name="Aves S.J."/>
            <person name="Beiko R.G."/>
            <person name="Coutinho P."/>
            <person name="Dacks J.B."/>
            <person name="Durnford D.G."/>
            <person name="Fast N.M."/>
            <person name="Green B.R."/>
            <person name="Grisdale C."/>
            <person name="Hempe F."/>
            <person name="Henrissat B."/>
            <person name="Hoppner M.P."/>
            <person name="Ishida K.-I."/>
            <person name="Kim E."/>
            <person name="Koreny L."/>
            <person name="Kroth P.G."/>
            <person name="Liu Y."/>
            <person name="Malik S.-B."/>
            <person name="Maier U.G."/>
            <person name="McRose D."/>
            <person name="Mock T."/>
            <person name="Neilson J.A."/>
            <person name="Onodera N.T."/>
            <person name="Poole A.M."/>
            <person name="Pritham E.J."/>
            <person name="Richards T.A."/>
            <person name="Rocap G."/>
            <person name="Roy S.W."/>
            <person name="Sarai C."/>
            <person name="Schaack S."/>
            <person name="Shirato S."/>
            <person name="Slamovits C.H."/>
            <person name="Spencer D.F."/>
            <person name="Suzuki S."/>
            <person name="Worden A.Z."/>
            <person name="Zauner S."/>
            <person name="Barry K."/>
            <person name="Bell C."/>
            <person name="Bharti A.K."/>
            <person name="Crow J.A."/>
            <person name="Grimwood J."/>
            <person name="Kramer R."/>
            <person name="Lindquist E."/>
            <person name="Lucas S."/>
            <person name="Salamov A."/>
            <person name="McFadden G.I."/>
            <person name="Lane C.E."/>
            <person name="Keeling P.J."/>
            <person name="Gray M.W."/>
            <person name="Grigoriev I.V."/>
            <person name="Archibald J.M."/>
        </authorList>
    </citation>
    <scope>NUCLEOTIDE SEQUENCE</scope>
    <source>
        <strain evidence="7">CCMP2712</strain>
    </source>
</reference>
<gene>
    <name evidence="5" type="ORF">GUITHDRAFT_139235</name>
</gene>
<dbReference type="AlphaFoldDB" id="L1J8U5"/>
<organism evidence="5">
    <name type="scientific">Guillardia theta (strain CCMP2712)</name>
    <name type="common">Cryptophyte</name>
    <dbReference type="NCBI Taxonomy" id="905079"/>
    <lineage>
        <taxon>Eukaryota</taxon>
        <taxon>Cryptophyceae</taxon>
        <taxon>Pyrenomonadales</taxon>
        <taxon>Geminigeraceae</taxon>
        <taxon>Guillardia</taxon>
    </lineage>
</organism>
<dbReference type="Gene3D" id="1.25.40.20">
    <property type="entry name" value="Ankyrin repeat-containing domain"/>
    <property type="match status" value="1"/>
</dbReference>
<evidence type="ECO:0000313" key="6">
    <source>
        <dbReference type="EnsemblProtists" id="EKX44941"/>
    </source>
</evidence>
<evidence type="ECO:0000313" key="5">
    <source>
        <dbReference type="EMBL" id="EKX44941.1"/>
    </source>
</evidence>
<evidence type="ECO:0000256" key="2">
    <source>
        <dbReference type="ARBA" id="ARBA00023043"/>
    </source>
</evidence>
<dbReference type="SMART" id="SM00248">
    <property type="entry name" value="ANK"/>
    <property type="match status" value="4"/>
</dbReference>
<keyword evidence="2 3" id="KW-0040">ANK repeat</keyword>
<dbReference type="InterPro" id="IPR002110">
    <property type="entry name" value="Ankyrin_rpt"/>
</dbReference>
<reference evidence="6" key="3">
    <citation type="submission" date="2016-03" db="UniProtKB">
        <authorList>
            <consortium name="EnsemblProtists"/>
        </authorList>
    </citation>
    <scope>IDENTIFICATION</scope>
</reference>
<dbReference type="RefSeq" id="XP_005831921.1">
    <property type="nucleotide sequence ID" value="XM_005831864.1"/>
</dbReference>
<dbReference type="EMBL" id="JH993001">
    <property type="protein sequence ID" value="EKX44941.1"/>
    <property type="molecule type" value="Genomic_DNA"/>
</dbReference>
<dbReference type="InterPro" id="IPR036770">
    <property type="entry name" value="Ankyrin_rpt-contain_sf"/>
</dbReference>
<dbReference type="PROSITE" id="PS50088">
    <property type="entry name" value="ANK_REPEAT"/>
    <property type="match status" value="1"/>
</dbReference>
<evidence type="ECO:0000256" key="1">
    <source>
        <dbReference type="ARBA" id="ARBA00022737"/>
    </source>
</evidence>
<evidence type="ECO:0000313" key="7">
    <source>
        <dbReference type="Proteomes" id="UP000011087"/>
    </source>
</evidence>
<feature type="region of interest" description="Disordered" evidence="4">
    <location>
        <begin position="1"/>
        <end position="45"/>
    </location>
</feature>
<dbReference type="OrthoDB" id="1921232at2759"/>
<reference evidence="5 7" key="1">
    <citation type="journal article" date="2012" name="Nature">
        <title>Algal genomes reveal evolutionary mosaicism and the fate of nucleomorphs.</title>
        <authorList>
            <consortium name="DOE Joint Genome Institute"/>
            <person name="Curtis B.A."/>
            <person name="Tanifuji G."/>
            <person name="Burki F."/>
            <person name="Gruber A."/>
            <person name="Irimia M."/>
            <person name="Maruyama S."/>
            <person name="Arias M.C."/>
            <person name="Ball S.G."/>
            <person name="Gile G.H."/>
            <person name="Hirakawa Y."/>
            <person name="Hopkins J.F."/>
            <person name="Kuo A."/>
            <person name="Rensing S.A."/>
            <person name="Schmutz J."/>
            <person name="Symeonidi A."/>
            <person name="Elias M."/>
            <person name="Eveleigh R.J."/>
            <person name="Herman E.K."/>
            <person name="Klute M.J."/>
            <person name="Nakayama T."/>
            <person name="Obornik M."/>
            <person name="Reyes-Prieto A."/>
            <person name="Armbrust E.V."/>
            <person name="Aves S.J."/>
            <person name="Beiko R.G."/>
            <person name="Coutinho P."/>
            <person name="Dacks J.B."/>
            <person name="Durnford D.G."/>
            <person name="Fast N.M."/>
            <person name="Green B.R."/>
            <person name="Grisdale C.J."/>
            <person name="Hempel F."/>
            <person name="Henrissat B."/>
            <person name="Hoppner M.P."/>
            <person name="Ishida K."/>
            <person name="Kim E."/>
            <person name="Koreny L."/>
            <person name="Kroth P.G."/>
            <person name="Liu Y."/>
            <person name="Malik S.B."/>
            <person name="Maier U.G."/>
            <person name="McRose D."/>
            <person name="Mock T."/>
            <person name="Neilson J.A."/>
            <person name="Onodera N.T."/>
            <person name="Poole A.M."/>
            <person name="Pritham E.J."/>
            <person name="Richards T.A."/>
            <person name="Rocap G."/>
            <person name="Roy S.W."/>
            <person name="Sarai C."/>
            <person name="Schaack S."/>
            <person name="Shirato S."/>
            <person name="Slamovits C.H."/>
            <person name="Spencer D.F."/>
            <person name="Suzuki S."/>
            <person name="Worden A.Z."/>
            <person name="Zauner S."/>
            <person name="Barry K."/>
            <person name="Bell C."/>
            <person name="Bharti A.K."/>
            <person name="Crow J.A."/>
            <person name="Grimwood J."/>
            <person name="Kramer R."/>
            <person name="Lindquist E."/>
            <person name="Lucas S."/>
            <person name="Salamov A."/>
            <person name="McFadden G.I."/>
            <person name="Lane C.E."/>
            <person name="Keeling P.J."/>
            <person name="Gray M.W."/>
            <person name="Grigoriev I.V."/>
            <person name="Archibald J.M."/>
        </authorList>
    </citation>
    <scope>NUCLEOTIDE SEQUENCE</scope>
    <source>
        <strain evidence="5 7">CCMP2712</strain>
    </source>
</reference>
<dbReference type="STRING" id="905079.L1J8U5"/>
<dbReference type="PROSITE" id="PS50297">
    <property type="entry name" value="ANK_REP_REGION"/>
    <property type="match status" value="1"/>
</dbReference>
<feature type="repeat" description="ANK" evidence="3">
    <location>
        <begin position="112"/>
        <end position="144"/>
    </location>
</feature>
<dbReference type="PANTHER" id="PTHR24166">
    <property type="entry name" value="ROLLING PEBBLES, ISOFORM B"/>
    <property type="match status" value="1"/>
</dbReference>
<accession>L1J8U5</accession>
<dbReference type="GeneID" id="17301602"/>
<name>L1J8U5_GUITC</name>
<dbReference type="PaxDb" id="55529-EKX44941"/>
<dbReference type="EnsemblProtists" id="EKX44941">
    <property type="protein sequence ID" value="EKX44941"/>
    <property type="gene ID" value="GUITHDRAFT_139235"/>
</dbReference>
<keyword evidence="7" id="KW-1185">Reference proteome</keyword>
<evidence type="ECO:0000256" key="3">
    <source>
        <dbReference type="PROSITE-ProRule" id="PRU00023"/>
    </source>
</evidence>